<reference evidence="1 2" key="1">
    <citation type="submission" date="2018-06" db="EMBL/GenBank/DDBJ databases">
        <authorList>
            <person name="Strepis N."/>
        </authorList>
    </citation>
    <scope>NUCLEOTIDE SEQUENCE [LARGE SCALE GENOMIC DNA]</scope>
    <source>
        <strain evidence="1">LUCI</strain>
    </source>
</reference>
<name>A0A498R9E7_9FIRM</name>
<dbReference type="EMBL" id="UPPP01000083">
    <property type="protein sequence ID" value="VBB08154.1"/>
    <property type="molecule type" value="Genomic_DNA"/>
</dbReference>
<dbReference type="AlphaFoldDB" id="A0A498R9E7"/>
<organism evidence="1 2">
    <name type="scientific">Lucifera butyrica</name>
    <dbReference type="NCBI Taxonomy" id="1351585"/>
    <lineage>
        <taxon>Bacteria</taxon>
        <taxon>Bacillati</taxon>
        <taxon>Bacillota</taxon>
        <taxon>Negativicutes</taxon>
        <taxon>Veillonellales</taxon>
        <taxon>Veillonellaceae</taxon>
        <taxon>Lucifera</taxon>
    </lineage>
</organism>
<gene>
    <name evidence="1" type="ORF">LUCI_3419</name>
</gene>
<proteinExistence type="predicted"/>
<protein>
    <submittedName>
        <fullName evidence="1">Uncharacterized protein</fullName>
    </submittedName>
</protein>
<dbReference type="Proteomes" id="UP000277811">
    <property type="component" value="Unassembled WGS sequence"/>
</dbReference>
<dbReference type="OrthoDB" id="9810984at2"/>
<evidence type="ECO:0000313" key="1">
    <source>
        <dbReference type="EMBL" id="VBB08154.1"/>
    </source>
</evidence>
<keyword evidence="2" id="KW-1185">Reference proteome</keyword>
<dbReference type="RefSeq" id="WP_122629056.1">
    <property type="nucleotide sequence ID" value="NZ_UPPP01000083.1"/>
</dbReference>
<evidence type="ECO:0000313" key="2">
    <source>
        <dbReference type="Proteomes" id="UP000277811"/>
    </source>
</evidence>
<sequence length="138" mass="15088">MGFTLAVKGKDTEINLGEDIITSANIGVSTPNDSMAKSSSVAGTLFVTGKLTHNNMLDASDKETSKLLKWSLVTAQNADAYRDVTVQVNTADQNFRTIHFPNAFIIDYNERYSTSAGMGEFSLVLRQKADKFTDIQAE</sequence>
<accession>A0A498R9E7</accession>